<dbReference type="InterPro" id="IPR002123">
    <property type="entry name" value="Plipid/glycerol_acylTrfase"/>
</dbReference>
<keyword evidence="4" id="KW-1185">Reference proteome</keyword>
<evidence type="ECO:0000313" key="3">
    <source>
        <dbReference type="EMBL" id="TXB61760.1"/>
    </source>
</evidence>
<organism evidence="3 4">
    <name type="scientific">Phaeodactylibacter luteus</name>
    <dbReference type="NCBI Taxonomy" id="1564516"/>
    <lineage>
        <taxon>Bacteria</taxon>
        <taxon>Pseudomonadati</taxon>
        <taxon>Bacteroidota</taxon>
        <taxon>Saprospiria</taxon>
        <taxon>Saprospirales</taxon>
        <taxon>Haliscomenobacteraceae</taxon>
        <taxon>Phaeodactylibacter</taxon>
    </lineage>
</organism>
<dbReference type="RefSeq" id="WP_147168868.1">
    <property type="nucleotide sequence ID" value="NZ_VOOR01000046.1"/>
</dbReference>
<dbReference type="GO" id="GO:0004366">
    <property type="term" value="F:glycerol-3-phosphate O-acyltransferase activity"/>
    <property type="evidence" value="ECO:0007669"/>
    <property type="project" value="TreeGrafter"/>
</dbReference>
<dbReference type="OrthoDB" id="9806008at2"/>
<feature type="transmembrane region" description="Helical" evidence="1">
    <location>
        <begin position="346"/>
        <end position="367"/>
    </location>
</feature>
<evidence type="ECO:0000259" key="2">
    <source>
        <dbReference type="SMART" id="SM00563"/>
    </source>
</evidence>
<comment type="caution">
    <text evidence="3">The sequence shown here is derived from an EMBL/GenBank/DDBJ whole genome shotgun (WGS) entry which is preliminary data.</text>
</comment>
<dbReference type="GO" id="GO:0008654">
    <property type="term" value="P:phospholipid biosynthetic process"/>
    <property type="evidence" value="ECO:0007669"/>
    <property type="project" value="TreeGrafter"/>
</dbReference>
<name>A0A5C6RJA4_9BACT</name>
<dbReference type="Proteomes" id="UP000321580">
    <property type="component" value="Unassembled WGS sequence"/>
</dbReference>
<gene>
    <name evidence="3" type="ORF">FRY97_17520</name>
</gene>
<keyword evidence="1" id="KW-0812">Transmembrane</keyword>
<dbReference type="InterPro" id="IPR052744">
    <property type="entry name" value="GPAT/DAPAT"/>
</dbReference>
<evidence type="ECO:0000256" key="1">
    <source>
        <dbReference type="SAM" id="Phobius"/>
    </source>
</evidence>
<feature type="domain" description="Phospholipid/glycerol acyltransferase" evidence="2">
    <location>
        <begin position="41"/>
        <end position="169"/>
    </location>
</feature>
<proteinExistence type="predicted"/>
<evidence type="ECO:0000313" key="4">
    <source>
        <dbReference type="Proteomes" id="UP000321580"/>
    </source>
</evidence>
<dbReference type="SMART" id="SM00563">
    <property type="entry name" value="PlsC"/>
    <property type="match status" value="1"/>
</dbReference>
<sequence>MNPIKYLIYQFLKLLTKISFRVYYPAATRIGLQHLRYRGGSILVSNHPNTLLDPLNAACRVPKVVHFLANASLFQTPFTNWFFNTFYCIPVERPQDTKGKPINNKGAFAKSQRFISEGGCLYIAPEGGSDMERRVRAFKTGTARIALGAAANAGFDTELRILPVGLTYDSAPSFRSRMTVHAAPPILLRDYKSLYEESPKTAAKQLTEDLEQAVRDCAIDTRGPEENALALLAEEMLRNSHPLDGEAHFYRAKQWIANFRAWEAQAPKAAAAFAVAAEAYRQALKEARTTDQAVVGPPAALKWGKAILGAPLALYGALNNFFPAYLPKLATDKANLYIGYTATVRVLAGLLTFPLFYALQAWAVAALGGSTWALPYLVSLPLSGWAALGWHQAFLEVQAARRLKHSGQASALKTQRQALLEAILPLAHQQQATV</sequence>
<dbReference type="PANTHER" id="PTHR31605">
    <property type="entry name" value="GLYCEROL-3-PHOSPHATE O-ACYLTRANSFERASE 1"/>
    <property type="match status" value="1"/>
</dbReference>
<reference evidence="3 4" key="1">
    <citation type="submission" date="2019-08" db="EMBL/GenBank/DDBJ databases">
        <title>Genome of Phaeodactylibacter luteus.</title>
        <authorList>
            <person name="Bowman J.P."/>
        </authorList>
    </citation>
    <scope>NUCLEOTIDE SEQUENCE [LARGE SCALE GENOMIC DNA]</scope>
    <source>
        <strain evidence="3 4">KCTC 42180</strain>
    </source>
</reference>
<dbReference type="EMBL" id="VOOR01000046">
    <property type="protein sequence ID" value="TXB61760.1"/>
    <property type="molecule type" value="Genomic_DNA"/>
</dbReference>
<keyword evidence="1" id="KW-0472">Membrane</keyword>
<dbReference type="PANTHER" id="PTHR31605:SF0">
    <property type="entry name" value="GLYCEROL-3-PHOSPHATE O-ACYLTRANSFERASE 1"/>
    <property type="match status" value="1"/>
</dbReference>
<dbReference type="GO" id="GO:0016287">
    <property type="term" value="F:glycerone-phosphate O-acyltransferase activity"/>
    <property type="evidence" value="ECO:0007669"/>
    <property type="project" value="TreeGrafter"/>
</dbReference>
<protein>
    <recommendedName>
        <fullName evidence="2">Phospholipid/glycerol acyltransferase domain-containing protein</fullName>
    </recommendedName>
</protein>
<feature type="transmembrane region" description="Helical" evidence="1">
    <location>
        <begin position="373"/>
        <end position="395"/>
    </location>
</feature>
<accession>A0A5C6RJA4</accession>
<keyword evidence="1" id="KW-1133">Transmembrane helix</keyword>
<dbReference type="Pfam" id="PF01553">
    <property type="entry name" value="Acyltransferase"/>
    <property type="match status" value="1"/>
</dbReference>
<dbReference type="SUPFAM" id="SSF69593">
    <property type="entry name" value="Glycerol-3-phosphate (1)-acyltransferase"/>
    <property type="match status" value="1"/>
</dbReference>
<dbReference type="AlphaFoldDB" id="A0A5C6RJA4"/>